<evidence type="ECO:0000313" key="4">
    <source>
        <dbReference type="Proteomes" id="UP001302602"/>
    </source>
</evidence>
<organism evidence="3 4">
    <name type="scientific">Parathielavia appendiculata</name>
    <dbReference type="NCBI Taxonomy" id="2587402"/>
    <lineage>
        <taxon>Eukaryota</taxon>
        <taxon>Fungi</taxon>
        <taxon>Dikarya</taxon>
        <taxon>Ascomycota</taxon>
        <taxon>Pezizomycotina</taxon>
        <taxon>Sordariomycetes</taxon>
        <taxon>Sordariomycetidae</taxon>
        <taxon>Sordariales</taxon>
        <taxon>Chaetomiaceae</taxon>
        <taxon>Parathielavia</taxon>
    </lineage>
</organism>
<proteinExistence type="predicted"/>
<feature type="chain" id="PRO_5042996167" description="Secreted protein" evidence="2">
    <location>
        <begin position="27"/>
        <end position="109"/>
    </location>
</feature>
<evidence type="ECO:0000256" key="1">
    <source>
        <dbReference type="SAM" id="MobiDB-lite"/>
    </source>
</evidence>
<comment type="caution">
    <text evidence="3">The sequence shown here is derived from an EMBL/GenBank/DDBJ whole genome shotgun (WGS) entry which is preliminary data.</text>
</comment>
<evidence type="ECO:0008006" key="5">
    <source>
        <dbReference type="Google" id="ProtNLM"/>
    </source>
</evidence>
<name>A0AAN6TRR8_9PEZI</name>
<accession>A0AAN6TRR8</accession>
<protein>
    <recommendedName>
        <fullName evidence="5">Secreted protein</fullName>
    </recommendedName>
</protein>
<dbReference type="RefSeq" id="XP_062642869.1">
    <property type="nucleotide sequence ID" value="XM_062786777.1"/>
</dbReference>
<dbReference type="GeneID" id="87823546"/>
<reference evidence="3" key="2">
    <citation type="submission" date="2023-05" db="EMBL/GenBank/DDBJ databases">
        <authorList>
            <consortium name="Lawrence Berkeley National Laboratory"/>
            <person name="Steindorff A."/>
            <person name="Hensen N."/>
            <person name="Bonometti L."/>
            <person name="Westerberg I."/>
            <person name="Brannstrom I.O."/>
            <person name="Guillou S."/>
            <person name="Cros-Aarteil S."/>
            <person name="Calhoun S."/>
            <person name="Haridas S."/>
            <person name="Kuo A."/>
            <person name="Mondo S."/>
            <person name="Pangilinan J."/>
            <person name="Riley R."/>
            <person name="Labutti K."/>
            <person name="Andreopoulos B."/>
            <person name="Lipzen A."/>
            <person name="Chen C."/>
            <person name="Yanf M."/>
            <person name="Daum C."/>
            <person name="Ng V."/>
            <person name="Clum A."/>
            <person name="Ohm R."/>
            <person name="Martin F."/>
            <person name="Silar P."/>
            <person name="Natvig D."/>
            <person name="Lalanne C."/>
            <person name="Gautier V."/>
            <person name="Ament-Velasquez S.L."/>
            <person name="Kruys A."/>
            <person name="Hutchinson M.I."/>
            <person name="Powell A.J."/>
            <person name="Barry K."/>
            <person name="Miller A.N."/>
            <person name="Grigoriev I.V."/>
            <person name="Debuchy R."/>
            <person name="Gladieux P."/>
            <person name="Thoren M.H."/>
            <person name="Johannesson H."/>
        </authorList>
    </citation>
    <scope>NUCLEOTIDE SEQUENCE</scope>
    <source>
        <strain evidence="3">CBS 731.68</strain>
    </source>
</reference>
<dbReference type="Proteomes" id="UP001302602">
    <property type="component" value="Unassembled WGS sequence"/>
</dbReference>
<evidence type="ECO:0000256" key="2">
    <source>
        <dbReference type="SAM" id="SignalP"/>
    </source>
</evidence>
<keyword evidence="2" id="KW-0732">Signal</keyword>
<reference evidence="3" key="1">
    <citation type="journal article" date="2023" name="Mol. Phylogenet. Evol.">
        <title>Genome-scale phylogeny and comparative genomics of the fungal order Sordariales.</title>
        <authorList>
            <person name="Hensen N."/>
            <person name="Bonometti L."/>
            <person name="Westerberg I."/>
            <person name="Brannstrom I.O."/>
            <person name="Guillou S."/>
            <person name="Cros-Aarteil S."/>
            <person name="Calhoun S."/>
            <person name="Haridas S."/>
            <person name="Kuo A."/>
            <person name="Mondo S."/>
            <person name="Pangilinan J."/>
            <person name="Riley R."/>
            <person name="LaButti K."/>
            <person name="Andreopoulos B."/>
            <person name="Lipzen A."/>
            <person name="Chen C."/>
            <person name="Yan M."/>
            <person name="Daum C."/>
            <person name="Ng V."/>
            <person name="Clum A."/>
            <person name="Steindorff A."/>
            <person name="Ohm R.A."/>
            <person name="Martin F."/>
            <person name="Silar P."/>
            <person name="Natvig D.O."/>
            <person name="Lalanne C."/>
            <person name="Gautier V."/>
            <person name="Ament-Velasquez S.L."/>
            <person name="Kruys A."/>
            <person name="Hutchinson M.I."/>
            <person name="Powell A.J."/>
            <person name="Barry K."/>
            <person name="Miller A.N."/>
            <person name="Grigoriev I.V."/>
            <person name="Debuchy R."/>
            <person name="Gladieux P."/>
            <person name="Hiltunen Thoren M."/>
            <person name="Johannesson H."/>
        </authorList>
    </citation>
    <scope>NUCLEOTIDE SEQUENCE</scope>
    <source>
        <strain evidence="3">CBS 731.68</strain>
    </source>
</reference>
<keyword evidence="4" id="KW-1185">Reference proteome</keyword>
<feature type="region of interest" description="Disordered" evidence="1">
    <location>
        <begin position="70"/>
        <end position="93"/>
    </location>
</feature>
<dbReference type="EMBL" id="MU853253">
    <property type="protein sequence ID" value="KAK4119096.1"/>
    <property type="molecule type" value="Genomic_DNA"/>
</dbReference>
<feature type="signal peptide" evidence="2">
    <location>
        <begin position="1"/>
        <end position="26"/>
    </location>
</feature>
<gene>
    <name evidence="3" type="ORF">N657DRAFT_318194</name>
</gene>
<sequence length="109" mass="12098">MYFATIFTASTSSITILAILIHLPCSKVLVCDSQTQNKRKKKVVVDLAFGKHSSCLCLIWETPRQASSLHLSPPKRGSHLRPEQPESQPVGHVWNEKTSSHLSACEMVV</sequence>
<dbReference type="AlphaFoldDB" id="A0AAN6TRR8"/>
<evidence type="ECO:0000313" key="3">
    <source>
        <dbReference type="EMBL" id="KAK4119096.1"/>
    </source>
</evidence>